<proteinExistence type="predicted"/>
<name>A0A9D4H4Z0_DREPO</name>
<dbReference type="AlphaFoldDB" id="A0A9D4H4Z0"/>
<protein>
    <submittedName>
        <fullName evidence="1">Uncharacterized protein</fullName>
    </submittedName>
</protein>
<comment type="caution">
    <text evidence="1">The sequence shown here is derived from an EMBL/GenBank/DDBJ whole genome shotgun (WGS) entry which is preliminary data.</text>
</comment>
<dbReference type="Gene3D" id="3.30.56.10">
    <property type="match status" value="1"/>
</dbReference>
<keyword evidence="2" id="KW-1185">Reference proteome</keyword>
<evidence type="ECO:0000313" key="2">
    <source>
        <dbReference type="Proteomes" id="UP000828390"/>
    </source>
</evidence>
<reference evidence="1" key="1">
    <citation type="journal article" date="2019" name="bioRxiv">
        <title>The Genome of the Zebra Mussel, Dreissena polymorpha: A Resource for Invasive Species Research.</title>
        <authorList>
            <person name="McCartney M.A."/>
            <person name="Auch B."/>
            <person name="Kono T."/>
            <person name="Mallez S."/>
            <person name="Zhang Y."/>
            <person name="Obille A."/>
            <person name="Becker A."/>
            <person name="Abrahante J.E."/>
            <person name="Garbe J."/>
            <person name="Badalamenti J.P."/>
            <person name="Herman A."/>
            <person name="Mangelson H."/>
            <person name="Liachko I."/>
            <person name="Sullivan S."/>
            <person name="Sone E.D."/>
            <person name="Koren S."/>
            <person name="Silverstein K.A.T."/>
            <person name="Beckman K.B."/>
            <person name="Gohl D.M."/>
        </authorList>
    </citation>
    <scope>NUCLEOTIDE SEQUENCE</scope>
    <source>
        <strain evidence="1">Duluth1</strain>
        <tissue evidence="1">Whole animal</tissue>
    </source>
</reference>
<reference evidence="1" key="2">
    <citation type="submission" date="2020-11" db="EMBL/GenBank/DDBJ databases">
        <authorList>
            <person name="McCartney M.A."/>
            <person name="Auch B."/>
            <person name="Kono T."/>
            <person name="Mallez S."/>
            <person name="Becker A."/>
            <person name="Gohl D.M."/>
            <person name="Silverstein K.A.T."/>
            <person name="Koren S."/>
            <person name="Bechman K.B."/>
            <person name="Herman A."/>
            <person name="Abrahante J.E."/>
            <person name="Garbe J."/>
        </authorList>
    </citation>
    <scope>NUCLEOTIDE SEQUENCE</scope>
    <source>
        <strain evidence="1">Duluth1</strain>
        <tissue evidence="1">Whole animal</tissue>
    </source>
</reference>
<dbReference type="EMBL" id="JAIWYP010000005">
    <property type="protein sequence ID" value="KAH3828625.1"/>
    <property type="molecule type" value="Genomic_DNA"/>
</dbReference>
<dbReference type="Proteomes" id="UP000828390">
    <property type="component" value="Unassembled WGS sequence"/>
</dbReference>
<accession>A0A9D4H4Z0</accession>
<sequence>MAKLLSRMGMESEAINGGQNVKVEVPPTRADILAVERVGAGGNGSVETVASRLSCIIQKRVLCHLLPKEHAHLFLLVRSFTVC</sequence>
<organism evidence="1 2">
    <name type="scientific">Dreissena polymorpha</name>
    <name type="common">Zebra mussel</name>
    <name type="synonym">Mytilus polymorpha</name>
    <dbReference type="NCBI Taxonomy" id="45954"/>
    <lineage>
        <taxon>Eukaryota</taxon>
        <taxon>Metazoa</taxon>
        <taxon>Spiralia</taxon>
        <taxon>Lophotrochozoa</taxon>
        <taxon>Mollusca</taxon>
        <taxon>Bivalvia</taxon>
        <taxon>Autobranchia</taxon>
        <taxon>Heteroconchia</taxon>
        <taxon>Euheterodonta</taxon>
        <taxon>Imparidentia</taxon>
        <taxon>Neoheterodontei</taxon>
        <taxon>Myida</taxon>
        <taxon>Dreissenoidea</taxon>
        <taxon>Dreissenidae</taxon>
        <taxon>Dreissena</taxon>
    </lineage>
</organism>
<gene>
    <name evidence="1" type="ORF">DPMN_130607</name>
</gene>
<evidence type="ECO:0000313" key="1">
    <source>
        <dbReference type="EMBL" id="KAH3828625.1"/>
    </source>
</evidence>